<reference evidence="1 2" key="1">
    <citation type="journal article" date="2013" name="BMC Genomics">
        <title>Reconstruction of the lipid metabolism for the microalga Monoraphidium neglectum from its genome sequence reveals characteristics suitable for biofuel production.</title>
        <authorList>
            <person name="Bogen C."/>
            <person name="Al-Dilaimi A."/>
            <person name="Albersmeier A."/>
            <person name="Wichmann J."/>
            <person name="Grundmann M."/>
            <person name="Rupp O."/>
            <person name="Lauersen K.J."/>
            <person name="Blifernez-Klassen O."/>
            <person name="Kalinowski J."/>
            <person name="Goesmann A."/>
            <person name="Mussgnug J.H."/>
            <person name="Kruse O."/>
        </authorList>
    </citation>
    <scope>NUCLEOTIDE SEQUENCE [LARGE SCALE GENOMIC DNA]</scope>
    <source>
        <strain evidence="1 2">SAG 48.87</strain>
    </source>
</reference>
<name>A0A0D2MD90_9CHLO</name>
<accession>A0A0D2MD90</accession>
<dbReference type="KEGG" id="mng:MNEG_14808"/>
<dbReference type="RefSeq" id="XP_013892175.1">
    <property type="nucleotide sequence ID" value="XM_014036721.1"/>
</dbReference>
<proteinExistence type="predicted"/>
<protein>
    <submittedName>
        <fullName evidence="1">Uncharacterized protein</fullName>
    </submittedName>
</protein>
<evidence type="ECO:0000313" key="1">
    <source>
        <dbReference type="EMBL" id="KIY93155.1"/>
    </source>
</evidence>
<dbReference type="Proteomes" id="UP000054498">
    <property type="component" value="Unassembled WGS sequence"/>
</dbReference>
<dbReference type="AlphaFoldDB" id="A0A0D2MD90"/>
<sequence length="192" mass="20489">MMHLDNPTQHATRSNHYQVGQELARMLDALAASDARDRLARQLPGGPAAAEALVPTQPAEEEARDRAMVLMRALGGRLQSPGAVFKVGQGLQRLGSGGRRDRVGLPEGSGPWGLPAPGDVQRLVYTVRDATAEAWPQLQQALQQPGAQELAREVSGALGRRFVARVIKFGFGIPEAQRARAAAVAGADSRFV</sequence>
<evidence type="ECO:0000313" key="2">
    <source>
        <dbReference type="Proteomes" id="UP000054498"/>
    </source>
</evidence>
<dbReference type="GeneID" id="25732406"/>
<organism evidence="1 2">
    <name type="scientific">Monoraphidium neglectum</name>
    <dbReference type="NCBI Taxonomy" id="145388"/>
    <lineage>
        <taxon>Eukaryota</taxon>
        <taxon>Viridiplantae</taxon>
        <taxon>Chlorophyta</taxon>
        <taxon>core chlorophytes</taxon>
        <taxon>Chlorophyceae</taxon>
        <taxon>CS clade</taxon>
        <taxon>Sphaeropleales</taxon>
        <taxon>Selenastraceae</taxon>
        <taxon>Monoraphidium</taxon>
    </lineage>
</organism>
<dbReference type="EMBL" id="KK105001">
    <property type="protein sequence ID" value="KIY93155.1"/>
    <property type="molecule type" value="Genomic_DNA"/>
</dbReference>
<gene>
    <name evidence="1" type="ORF">MNEG_14808</name>
</gene>
<keyword evidence="2" id="KW-1185">Reference proteome</keyword>